<name>A0AAW0DDS9_9AGAR</name>
<sequence length="465" mass="52211">MDHIIGHYTLNRASFPRTSRFGLISSTLSQASANPSPQKTSHKKRHTKPCRYYQVGKCPHKKQEDCDFAMSSAICLVIVCNGVWCQYLHGEATVGSDDHSLLKDYQNASYAGYITTPNSLRMNGPISPTIYVPAHFVHAPPPWAHPIDFVPPHLQPSVPSYSTDFTSPVSSPTSSLSEDGVLLSEDTLGRNYSYFGAEHQNPYIHSRDDSYSYLPLSPVLSGYGMASMYEPFSPKSPSSSAGFYSQHRSAVDRERQRQLSYRTKPCRYFRAGNTCPSGNDLYIFVCFWMRHLINSLPSLHAEMKMQHDLPPKPLSAKERNNRKGFFPIPWRVIGGGVLVSGGAKAEYSDDGACDVFDDSLEIPIDPVAADRRSIAIPPQPRQRKPSILVTNTNRGKQRVVRRRPPSHKRTLSIPSTPIATHRENLPFLCRVSGRFVGHLTLRELYVVFLGNFMIDEQISRRTPEK</sequence>
<feature type="zinc finger region" description="C3H1-type" evidence="1">
    <location>
        <begin position="260"/>
        <end position="280"/>
    </location>
</feature>
<keyword evidence="1" id="KW-0862">Zinc</keyword>
<feature type="domain" description="C3H1-type" evidence="2">
    <location>
        <begin position="44"/>
        <end position="73"/>
    </location>
</feature>
<gene>
    <name evidence="3" type="ORF">R3P38DRAFT_3307454</name>
</gene>
<accession>A0AAW0DDS9</accession>
<dbReference type="GO" id="GO:0008270">
    <property type="term" value="F:zinc ion binding"/>
    <property type="evidence" value="ECO:0007669"/>
    <property type="project" value="UniProtKB-KW"/>
</dbReference>
<protein>
    <recommendedName>
        <fullName evidence="2">C3H1-type domain-containing protein</fullName>
    </recommendedName>
</protein>
<feature type="zinc finger region" description="C3H1-type" evidence="1">
    <location>
        <begin position="44"/>
        <end position="73"/>
    </location>
</feature>
<keyword evidence="1" id="KW-0479">Metal-binding</keyword>
<evidence type="ECO:0000313" key="3">
    <source>
        <dbReference type="EMBL" id="KAK7048631.1"/>
    </source>
</evidence>
<feature type="domain" description="C3H1-type" evidence="2">
    <location>
        <begin position="260"/>
        <end position="280"/>
    </location>
</feature>
<keyword evidence="1" id="KW-0863">Zinc-finger</keyword>
<keyword evidence="4" id="KW-1185">Reference proteome</keyword>
<dbReference type="InterPro" id="IPR000571">
    <property type="entry name" value="Znf_CCCH"/>
</dbReference>
<evidence type="ECO:0000256" key="1">
    <source>
        <dbReference type="PROSITE-ProRule" id="PRU00723"/>
    </source>
</evidence>
<reference evidence="3 4" key="1">
    <citation type="journal article" date="2024" name="J Genomics">
        <title>Draft genome sequencing and assembly of Favolaschia claudopus CIRM-BRFM 2984 isolated from oak limbs.</title>
        <authorList>
            <person name="Navarro D."/>
            <person name="Drula E."/>
            <person name="Chaduli D."/>
            <person name="Cazenave R."/>
            <person name="Ahrendt S."/>
            <person name="Wang J."/>
            <person name="Lipzen A."/>
            <person name="Daum C."/>
            <person name="Barry K."/>
            <person name="Grigoriev I.V."/>
            <person name="Favel A."/>
            <person name="Rosso M.N."/>
            <person name="Martin F."/>
        </authorList>
    </citation>
    <scope>NUCLEOTIDE SEQUENCE [LARGE SCALE GENOMIC DNA]</scope>
    <source>
        <strain evidence="3 4">CIRM-BRFM 2984</strain>
    </source>
</reference>
<dbReference type="EMBL" id="JAWWNJ010000009">
    <property type="protein sequence ID" value="KAK7048631.1"/>
    <property type="molecule type" value="Genomic_DNA"/>
</dbReference>
<dbReference type="PROSITE" id="PS50103">
    <property type="entry name" value="ZF_C3H1"/>
    <property type="match status" value="2"/>
</dbReference>
<organism evidence="3 4">
    <name type="scientific">Favolaschia claudopus</name>
    <dbReference type="NCBI Taxonomy" id="2862362"/>
    <lineage>
        <taxon>Eukaryota</taxon>
        <taxon>Fungi</taxon>
        <taxon>Dikarya</taxon>
        <taxon>Basidiomycota</taxon>
        <taxon>Agaricomycotina</taxon>
        <taxon>Agaricomycetes</taxon>
        <taxon>Agaricomycetidae</taxon>
        <taxon>Agaricales</taxon>
        <taxon>Marasmiineae</taxon>
        <taxon>Mycenaceae</taxon>
        <taxon>Favolaschia</taxon>
    </lineage>
</organism>
<proteinExistence type="predicted"/>
<comment type="caution">
    <text evidence="3">The sequence shown here is derived from an EMBL/GenBank/DDBJ whole genome shotgun (WGS) entry which is preliminary data.</text>
</comment>
<evidence type="ECO:0000259" key="2">
    <source>
        <dbReference type="PROSITE" id="PS50103"/>
    </source>
</evidence>
<dbReference type="AlphaFoldDB" id="A0AAW0DDS9"/>
<evidence type="ECO:0000313" key="4">
    <source>
        <dbReference type="Proteomes" id="UP001362999"/>
    </source>
</evidence>
<dbReference type="Proteomes" id="UP001362999">
    <property type="component" value="Unassembled WGS sequence"/>
</dbReference>